<dbReference type="InterPro" id="IPR001155">
    <property type="entry name" value="OxRdtase_FMN_N"/>
</dbReference>
<dbReference type="RefSeq" id="WP_148338982.1">
    <property type="nucleotide sequence ID" value="NZ_LR699119.1"/>
</dbReference>
<sequence>MAIPHIFSTYTLNSLLSLKNRIAMAPMTRVHADALLVPTSEMARYYARRADAGLIITEGTVIQRNARGHDHVPGIFNHDQLQAWRQVTSAVHANQGLIFMQLWHTGRVSHPSFLDGSLPLSSSETIMSGRVTRAQGLQYGKSRAATRQEIQDIVQSYARAASNAFSAGFDGIEIHGANGYLIDQFLHHDTNKRTDEYGGTPENMSRLALEVLHACGNAIGYERVGMRLSPGAYLNEISGNLRDGLVFRHLLKQLNRIPMAYVHTGNFDDARKFPELDNMTMTSFIRTHYQGTLIACGGYTFASAELGISNNDFDLVAMGRPFIANPDLVQRLRTQLPLKPYDAAMLNTLY</sequence>
<dbReference type="FunFam" id="3.20.20.70:FF:000059">
    <property type="entry name" value="N-ethylmaleimide reductase, FMN-linked"/>
    <property type="match status" value="1"/>
</dbReference>
<evidence type="ECO:0000256" key="3">
    <source>
        <dbReference type="ARBA" id="ARBA00023002"/>
    </source>
</evidence>
<dbReference type="Pfam" id="PF00724">
    <property type="entry name" value="Oxidored_FMN"/>
    <property type="match status" value="1"/>
</dbReference>
<evidence type="ECO:0000313" key="6">
    <source>
        <dbReference type="Proteomes" id="UP000324194"/>
    </source>
</evidence>
<keyword evidence="3" id="KW-0560">Oxidoreductase</keyword>
<proteinExistence type="inferred from homology"/>
<organism evidence="5 6">
    <name type="scientific">Aquicella siphonis</name>
    <dbReference type="NCBI Taxonomy" id="254247"/>
    <lineage>
        <taxon>Bacteria</taxon>
        <taxon>Pseudomonadati</taxon>
        <taxon>Pseudomonadota</taxon>
        <taxon>Gammaproteobacteria</taxon>
        <taxon>Legionellales</taxon>
        <taxon>Coxiellaceae</taxon>
        <taxon>Aquicella</taxon>
    </lineage>
</organism>
<name>A0A5E4PGQ3_9COXI</name>
<dbReference type="EMBL" id="LR699119">
    <property type="protein sequence ID" value="VVC75698.1"/>
    <property type="molecule type" value="Genomic_DNA"/>
</dbReference>
<dbReference type="KEGG" id="asip:AQUSIP_09880"/>
<dbReference type="OrthoDB" id="8523426at2"/>
<evidence type="ECO:0000259" key="4">
    <source>
        <dbReference type="Pfam" id="PF00724"/>
    </source>
</evidence>
<dbReference type="PANTHER" id="PTHR22893:SF55">
    <property type="entry name" value="OXIDOREDUCTASE-RELATED"/>
    <property type="match status" value="1"/>
</dbReference>
<evidence type="ECO:0000313" key="5">
    <source>
        <dbReference type="EMBL" id="VVC75698.1"/>
    </source>
</evidence>
<gene>
    <name evidence="5" type="primary">nemA</name>
    <name evidence="5" type="ORF">AQUSIP_09880</name>
</gene>
<comment type="similarity">
    <text evidence="2">Belongs to the NADH:flavin oxidoreductase/NADH oxidase family.</text>
</comment>
<reference evidence="5 6" key="1">
    <citation type="submission" date="2019-08" db="EMBL/GenBank/DDBJ databases">
        <authorList>
            <person name="Guy L."/>
        </authorList>
    </citation>
    <scope>NUCLEOTIDE SEQUENCE [LARGE SCALE GENOMIC DNA]</scope>
    <source>
        <strain evidence="5 6">SGT-108</strain>
    </source>
</reference>
<dbReference type="CDD" id="cd02933">
    <property type="entry name" value="OYE_like_FMN"/>
    <property type="match status" value="1"/>
</dbReference>
<evidence type="ECO:0000256" key="2">
    <source>
        <dbReference type="ARBA" id="ARBA00005979"/>
    </source>
</evidence>
<accession>A0A5E4PGQ3</accession>
<dbReference type="InterPro" id="IPR013785">
    <property type="entry name" value="Aldolase_TIM"/>
</dbReference>
<dbReference type="SUPFAM" id="SSF51395">
    <property type="entry name" value="FMN-linked oxidoreductases"/>
    <property type="match status" value="1"/>
</dbReference>
<dbReference type="AlphaFoldDB" id="A0A5E4PGQ3"/>
<comment type="cofactor">
    <cofactor evidence="1">
        <name>FMN</name>
        <dbReference type="ChEBI" id="CHEBI:58210"/>
    </cofactor>
</comment>
<dbReference type="Proteomes" id="UP000324194">
    <property type="component" value="Chromosome 1"/>
</dbReference>
<dbReference type="InterPro" id="IPR045247">
    <property type="entry name" value="Oye-like"/>
</dbReference>
<evidence type="ECO:0000256" key="1">
    <source>
        <dbReference type="ARBA" id="ARBA00001917"/>
    </source>
</evidence>
<dbReference type="GO" id="GO:0016628">
    <property type="term" value="F:oxidoreductase activity, acting on the CH-CH group of donors, NAD or NADP as acceptor"/>
    <property type="evidence" value="ECO:0007669"/>
    <property type="project" value="UniProtKB-ARBA"/>
</dbReference>
<feature type="domain" description="NADH:flavin oxidoreductase/NADH oxidase N-terminal" evidence="4">
    <location>
        <begin position="9"/>
        <end position="338"/>
    </location>
</feature>
<protein>
    <submittedName>
        <fullName evidence="5">N-ethylmaleimide reductase</fullName>
    </submittedName>
</protein>
<keyword evidence="6" id="KW-1185">Reference proteome</keyword>
<dbReference type="PANTHER" id="PTHR22893">
    <property type="entry name" value="NADH OXIDOREDUCTASE-RELATED"/>
    <property type="match status" value="1"/>
</dbReference>
<dbReference type="GO" id="GO:0005829">
    <property type="term" value="C:cytosol"/>
    <property type="evidence" value="ECO:0007669"/>
    <property type="project" value="UniProtKB-ARBA"/>
</dbReference>
<dbReference type="Gene3D" id="3.20.20.70">
    <property type="entry name" value="Aldolase class I"/>
    <property type="match status" value="1"/>
</dbReference>
<dbReference type="GO" id="GO:0010181">
    <property type="term" value="F:FMN binding"/>
    <property type="evidence" value="ECO:0007669"/>
    <property type="project" value="InterPro"/>
</dbReference>